<dbReference type="InterPro" id="IPR024163">
    <property type="entry name" value="Aerotolerance_reg_N"/>
</dbReference>
<evidence type="ECO:0000256" key="1">
    <source>
        <dbReference type="ARBA" id="ARBA00022475"/>
    </source>
</evidence>
<feature type="transmembrane region" description="Helical" evidence="5">
    <location>
        <begin position="326"/>
        <end position="349"/>
    </location>
</feature>
<keyword evidence="4 5" id="KW-0472">Membrane</keyword>
<sequence length="353" mass="38013">MQPVTFLWPQLLWLLLAVPLLVAAYVWLLRRRKKAALNYASLALIRQAMGPGQSWRRHLPPALFLLALAAMLVAAARPHAVVSLPSDQQTIILAVDVSGSMRATDVKPTRLEAAQQAVKSFLLDLPRHVKVGLVAFAGSAHIAQLPTLNREDLNTAIDRFQLQRGTATGNGIMMAMATLFPEAGIDIEMLGDERASRFADRVTGRNAPANDGAKAPQPVPPGSYTSAAVIMLTDGQRTTGVDPLEAAKFAADRGVRVYTVGVGTTEGETIGFEGWSMRARLDEDTLKTVALTTKAEYFYAGTATDLSRVYQSLSSRFAVETKETEISGLVALAAALLAMLSAALSLAWFNRVV</sequence>
<name>A0A7V8FQU4_9BURK</name>
<evidence type="ECO:0000313" key="7">
    <source>
        <dbReference type="EMBL" id="KAF1022755.1"/>
    </source>
</evidence>
<dbReference type="InterPro" id="IPR002035">
    <property type="entry name" value="VWF_A"/>
</dbReference>
<dbReference type="InterPro" id="IPR050768">
    <property type="entry name" value="UPF0353/GerABKA_families"/>
</dbReference>
<evidence type="ECO:0000313" key="8">
    <source>
        <dbReference type="Proteomes" id="UP000461670"/>
    </source>
</evidence>
<keyword evidence="1" id="KW-1003">Cell membrane</keyword>
<dbReference type="Pfam" id="PF07584">
    <property type="entry name" value="BatA"/>
    <property type="match status" value="1"/>
</dbReference>
<keyword evidence="3 5" id="KW-1133">Transmembrane helix</keyword>
<organism evidence="7 8">
    <name type="scientific">Paracidovorax wautersii</name>
    <dbReference type="NCBI Taxonomy" id="1177982"/>
    <lineage>
        <taxon>Bacteria</taxon>
        <taxon>Pseudomonadati</taxon>
        <taxon>Pseudomonadota</taxon>
        <taxon>Betaproteobacteria</taxon>
        <taxon>Burkholderiales</taxon>
        <taxon>Comamonadaceae</taxon>
        <taxon>Paracidovorax</taxon>
    </lineage>
</organism>
<comment type="caution">
    <text evidence="7">The sequence shown here is derived from an EMBL/GenBank/DDBJ whole genome shotgun (WGS) entry which is preliminary data.</text>
</comment>
<evidence type="ECO:0000259" key="6">
    <source>
        <dbReference type="PROSITE" id="PS50234"/>
    </source>
</evidence>
<dbReference type="SMART" id="SM00327">
    <property type="entry name" value="VWA"/>
    <property type="match status" value="1"/>
</dbReference>
<reference evidence="8" key="1">
    <citation type="journal article" date="2020" name="MBio">
        <title>Horizontal gene transfer to a defensive symbiont with a reduced genome amongst a multipartite beetle microbiome.</title>
        <authorList>
            <person name="Waterworth S.C."/>
            <person name="Florez L.V."/>
            <person name="Rees E.R."/>
            <person name="Hertweck C."/>
            <person name="Kaltenpoth M."/>
            <person name="Kwan J.C."/>
        </authorList>
    </citation>
    <scope>NUCLEOTIDE SEQUENCE [LARGE SCALE GENOMIC DNA]</scope>
</reference>
<dbReference type="EMBL" id="WNDQ01000009">
    <property type="protein sequence ID" value="KAF1022755.1"/>
    <property type="molecule type" value="Genomic_DNA"/>
</dbReference>
<dbReference type="SUPFAM" id="SSF53300">
    <property type="entry name" value="vWA-like"/>
    <property type="match status" value="1"/>
</dbReference>
<keyword evidence="2 5" id="KW-0812">Transmembrane</keyword>
<evidence type="ECO:0000256" key="2">
    <source>
        <dbReference type="ARBA" id="ARBA00022692"/>
    </source>
</evidence>
<dbReference type="PROSITE" id="PS50234">
    <property type="entry name" value="VWFA"/>
    <property type="match status" value="1"/>
</dbReference>
<dbReference type="Gene3D" id="3.40.50.410">
    <property type="entry name" value="von Willebrand factor, type A domain"/>
    <property type="match status" value="1"/>
</dbReference>
<feature type="transmembrane region" description="Helical" evidence="5">
    <location>
        <begin position="6"/>
        <end position="28"/>
    </location>
</feature>
<evidence type="ECO:0000256" key="4">
    <source>
        <dbReference type="ARBA" id="ARBA00023136"/>
    </source>
</evidence>
<dbReference type="Proteomes" id="UP000461670">
    <property type="component" value="Unassembled WGS sequence"/>
</dbReference>
<feature type="domain" description="VWFA" evidence="6">
    <location>
        <begin position="90"/>
        <end position="313"/>
    </location>
</feature>
<dbReference type="Pfam" id="PF00092">
    <property type="entry name" value="VWA"/>
    <property type="match status" value="1"/>
</dbReference>
<evidence type="ECO:0000256" key="5">
    <source>
        <dbReference type="SAM" id="Phobius"/>
    </source>
</evidence>
<evidence type="ECO:0000256" key="3">
    <source>
        <dbReference type="ARBA" id="ARBA00022989"/>
    </source>
</evidence>
<gene>
    <name evidence="7" type="ORF">GAK30_00912</name>
</gene>
<protein>
    <recommendedName>
        <fullName evidence="6">VWFA domain-containing protein</fullName>
    </recommendedName>
</protein>
<dbReference type="PANTHER" id="PTHR22550">
    <property type="entry name" value="SPORE GERMINATION PROTEIN"/>
    <property type="match status" value="1"/>
</dbReference>
<dbReference type="AlphaFoldDB" id="A0A7V8FQU4"/>
<dbReference type="Pfam" id="PF13519">
    <property type="entry name" value="VWA_2"/>
    <property type="match status" value="1"/>
</dbReference>
<dbReference type="PANTHER" id="PTHR22550:SF5">
    <property type="entry name" value="LEUCINE ZIPPER PROTEIN 4"/>
    <property type="match status" value="1"/>
</dbReference>
<dbReference type="InterPro" id="IPR036465">
    <property type="entry name" value="vWFA_dom_sf"/>
</dbReference>
<proteinExistence type="predicted"/>
<accession>A0A7V8FQU4</accession>